<accession>V7CB73</accession>
<dbReference type="EMBL" id="CM002290">
    <property type="protein sequence ID" value="ESW26608.1"/>
    <property type="molecule type" value="Genomic_DNA"/>
</dbReference>
<protein>
    <recommendedName>
        <fullName evidence="3">AMP-dependent synthetase/ligase domain-containing protein</fullName>
    </recommendedName>
</protein>
<dbReference type="OrthoDB" id="10253869at2759"/>
<evidence type="ECO:0008006" key="3">
    <source>
        <dbReference type="Google" id="ProtNLM"/>
    </source>
</evidence>
<gene>
    <name evidence="1" type="ORF">PHAVU_003G133600g</name>
</gene>
<dbReference type="Proteomes" id="UP000000226">
    <property type="component" value="Chromosome 3"/>
</dbReference>
<evidence type="ECO:0000313" key="2">
    <source>
        <dbReference type="Proteomes" id="UP000000226"/>
    </source>
</evidence>
<dbReference type="SUPFAM" id="SSF56801">
    <property type="entry name" value="Acetyl-CoA synthetase-like"/>
    <property type="match status" value="1"/>
</dbReference>
<dbReference type="SMR" id="V7CB73"/>
<dbReference type="Gramene" id="ESW26608">
    <property type="protein sequence ID" value="ESW26608"/>
    <property type="gene ID" value="PHAVU_003G133600g"/>
</dbReference>
<keyword evidence="2" id="KW-1185">Reference proteome</keyword>
<organism evidence="1 2">
    <name type="scientific">Phaseolus vulgaris</name>
    <name type="common">Kidney bean</name>
    <name type="synonym">French bean</name>
    <dbReference type="NCBI Taxonomy" id="3885"/>
    <lineage>
        <taxon>Eukaryota</taxon>
        <taxon>Viridiplantae</taxon>
        <taxon>Streptophyta</taxon>
        <taxon>Embryophyta</taxon>
        <taxon>Tracheophyta</taxon>
        <taxon>Spermatophyta</taxon>
        <taxon>Magnoliopsida</taxon>
        <taxon>eudicotyledons</taxon>
        <taxon>Gunneridae</taxon>
        <taxon>Pentapetalae</taxon>
        <taxon>rosids</taxon>
        <taxon>fabids</taxon>
        <taxon>Fabales</taxon>
        <taxon>Fabaceae</taxon>
        <taxon>Papilionoideae</taxon>
        <taxon>50 kb inversion clade</taxon>
        <taxon>NPAAA clade</taxon>
        <taxon>indigoferoid/millettioid clade</taxon>
        <taxon>Phaseoleae</taxon>
        <taxon>Phaseolus</taxon>
    </lineage>
</organism>
<sequence length="75" mass="7903">MLNPSMQDDTTTLLYSSGTMGPSKGVLSSHHNLISWSKSSSVSSTSKTTKTSSAQAPCFTYTVSSPLPLDLLSFA</sequence>
<evidence type="ECO:0000313" key="1">
    <source>
        <dbReference type="EMBL" id="ESW26608.1"/>
    </source>
</evidence>
<dbReference type="Gene3D" id="3.40.50.980">
    <property type="match status" value="2"/>
</dbReference>
<name>V7CB73_PHAVU</name>
<dbReference type="AlphaFoldDB" id="V7CB73"/>
<proteinExistence type="predicted"/>
<reference evidence="2" key="1">
    <citation type="journal article" date="2014" name="Nat. Genet.">
        <title>A reference genome for common bean and genome-wide analysis of dual domestications.</title>
        <authorList>
            <person name="Schmutz J."/>
            <person name="McClean P.E."/>
            <person name="Mamidi S."/>
            <person name="Wu G.A."/>
            <person name="Cannon S.B."/>
            <person name="Grimwood J."/>
            <person name="Jenkins J."/>
            <person name="Shu S."/>
            <person name="Song Q."/>
            <person name="Chavarro C."/>
            <person name="Torres-Torres M."/>
            <person name="Geffroy V."/>
            <person name="Moghaddam S.M."/>
            <person name="Gao D."/>
            <person name="Abernathy B."/>
            <person name="Barry K."/>
            <person name="Blair M."/>
            <person name="Brick M.A."/>
            <person name="Chovatia M."/>
            <person name="Gepts P."/>
            <person name="Goodstein D.M."/>
            <person name="Gonzales M."/>
            <person name="Hellsten U."/>
            <person name="Hyten D.L."/>
            <person name="Jia G."/>
            <person name="Kelly J.D."/>
            <person name="Kudrna D."/>
            <person name="Lee R."/>
            <person name="Richard M.M."/>
            <person name="Miklas P.N."/>
            <person name="Osorno J.M."/>
            <person name="Rodrigues J."/>
            <person name="Thareau V."/>
            <person name="Urrea C.A."/>
            <person name="Wang M."/>
            <person name="Yu Y."/>
            <person name="Zhang M."/>
            <person name="Wing R.A."/>
            <person name="Cregan P.B."/>
            <person name="Rokhsar D.S."/>
            <person name="Jackson S.A."/>
        </authorList>
    </citation>
    <scope>NUCLEOTIDE SEQUENCE [LARGE SCALE GENOMIC DNA]</scope>
    <source>
        <strain evidence="2">cv. G19833</strain>
    </source>
</reference>